<name>A0AAV6V6A0_9ARAC</name>
<protein>
    <submittedName>
        <fullName evidence="1">Uncharacterized protein</fullName>
    </submittedName>
</protein>
<gene>
    <name evidence="1" type="ORF">JTE90_011870</name>
</gene>
<evidence type="ECO:0000313" key="2">
    <source>
        <dbReference type="Proteomes" id="UP000827092"/>
    </source>
</evidence>
<organism evidence="1 2">
    <name type="scientific">Oedothorax gibbosus</name>
    <dbReference type="NCBI Taxonomy" id="931172"/>
    <lineage>
        <taxon>Eukaryota</taxon>
        <taxon>Metazoa</taxon>
        <taxon>Ecdysozoa</taxon>
        <taxon>Arthropoda</taxon>
        <taxon>Chelicerata</taxon>
        <taxon>Arachnida</taxon>
        <taxon>Araneae</taxon>
        <taxon>Araneomorphae</taxon>
        <taxon>Entelegynae</taxon>
        <taxon>Araneoidea</taxon>
        <taxon>Linyphiidae</taxon>
        <taxon>Erigoninae</taxon>
        <taxon>Oedothorax</taxon>
    </lineage>
</organism>
<keyword evidence="2" id="KW-1185">Reference proteome</keyword>
<dbReference type="EMBL" id="JAFNEN010000164">
    <property type="protein sequence ID" value="KAG8191186.1"/>
    <property type="molecule type" value="Genomic_DNA"/>
</dbReference>
<evidence type="ECO:0000313" key="1">
    <source>
        <dbReference type="EMBL" id="KAG8191186.1"/>
    </source>
</evidence>
<comment type="caution">
    <text evidence="1">The sequence shown here is derived from an EMBL/GenBank/DDBJ whole genome shotgun (WGS) entry which is preliminary data.</text>
</comment>
<proteinExistence type="predicted"/>
<sequence>MCVILPFMKKNPFHSSEWVRSQTLLCSVSCHRRDNGGWQAGPKGWFVCDGRAVNVSADYTTTNRVIGDYFESLWCDERGCGFCFLEG</sequence>
<accession>A0AAV6V6A0</accession>
<dbReference type="Proteomes" id="UP000827092">
    <property type="component" value="Unassembled WGS sequence"/>
</dbReference>
<dbReference type="AlphaFoldDB" id="A0AAV6V6A0"/>
<reference evidence="1 2" key="1">
    <citation type="journal article" date="2022" name="Nat. Ecol. Evol.">
        <title>A masculinizing supergene underlies an exaggerated male reproductive morph in a spider.</title>
        <authorList>
            <person name="Hendrickx F."/>
            <person name="De Corte Z."/>
            <person name="Sonet G."/>
            <person name="Van Belleghem S.M."/>
            <person name="Kostlbacher S."/>
            <person name="Vangestel C."/>
        </authorList>
    </citation>
    <scope>NUCLEOTIDE SEQUENCE [LARGE SCALE GENOMIC DNA]</scope>
    <source>
        <strain evidence="1">W744_W776</strain>
    </source>
</reference>